<evidence type="ECO:0000313" key="1">
    <source>
        <dbReference type="EMBL" id="GAA3786556.1"/>
    </source>
</evidence>
<name>A0ABP7HAA0_9FLAO</name>
<evidence type="ECO:0008006" key="3">
    <source>
        <dbReference type="Google" id="ProtNLM"/>
    </source>
</evidence>
<protein>
    <recommendedName>
        <fullName evidence="3">Apea-like HEPN domain-containing protein</fullName>
    </recommendedName>
</protein>
<gene>
    <name evidence="1" type="ORF">GCM10022271_18900</name>
</gene>
<comment type="caution">
    <text evidence="1">The sequence shown here is derived from an EMBL/GenBank/DDBJ whole genome shotgun (WGS) entry which is preliminary data.</text>
</comment>
<sequence>MTKKKSNECYFFEVLILDPSGKSEILSPKSLVYGLMSTEKLWSNAKSIEKNDEFAIEDTDIELKIKPVDTSSTLYDLIEAGFLIKVKSSDFDKLERFRYMFVIHLRNRLSFEHIRILTDDISTEISNKAYPLINELENLLRRYISKFFTQKIGLDWWQKAVPDKVIEKTKMRTGNENVFSNIVQTDLTLIDFDDLGEIIYKHKLGFNRPQNLADSLADVTTLEELEKLKADLDSNYNRFFKENFKDKGFDKKWKQLFKVRNKVAHNNLFIKDDLESTIELHKELKEIILNAESKIDEFKFSVEEQVAIREKISDKVESNESLSSPKVLGKIDLSEYERDESDFFDIITEEEFFKELERAENSLRYNNLTYVGLKSFITKLLGSKGYAFGPSYALANILKEQEKVEIYDVDDPASYWPVKAIKKIK</sequence>
<dbReference type="EMBL" id="BAABBI010000002">
    <property type="protein sequence ID" value="GAA3786556.1"/>
    <property type="molecule type" value="Genomic_DNA"/>
</dbReference>
<keyword evidence="2" id="KW-1185">Reference proteome</keyword>
<dbReference type="RefSeq" id="WP_344729835.1">
    <property type="nucleotide sequence ID" value="NZ_BAABBI010000002.1"/>
</dbReference>
<accession>A0ABP7HAA0</accession>
<evidence type="ECO:0000313" key="2">
    <source>
        <dbReference type="Proteomes" id="UP001501456"/>
    </source>
</evidence>
<dbReference type="Proteomes" id="UP001501456">
    <property type="component" value="Unassembled WGS sequence"/>
</dbReference>
<reference evidence="2" key="1">
    <citation type="journal article" date="2019" name="Int. J. Syst. Evol. Microbiol.">
        <title>The Global Catalogue of Microorganisms (GCM) 10K type strain sequencing project: providing services to taxonomists for standard genome sequencing and annotation.</title>
        <authorList>
            <consortium name="The Broad Institute Genomics Platform"/>
            <consortium name="The Broad Institute Genome Sequencing Center for Infectious Disease"/>
            <person name="Wu L."/>
            <person name="Ma J."/>
        </authorList>
    </citation>
    <scope>NUCLEOTIDE SEQUENCE [LARGE SCALE GENOMIC DNA]</scope>
    <source>
        <strain evidence="2">JCM 17525</strain>
    </source>
</reference>
<organism evidence="1 2">
    <name type="scientific">Corallibacter vietnamensis</name>
    <dbReference type="NCBI Taxonomy" id="904130"/>
    <lineage>
        <taxon>Bacteria</taxon>
        <taxon>Pseudomonadati</taxon>
        <taxon>Bacteroidota</taxon>
        <taxon>Flavobacteriia</taxon>
        <taxon>Flavobacteriales</taxon>
        <taxon>Flavobacteriaceae</taxon>
        <taxon>Corallibacter</taxon>
    </lineage>
</organism>
<proteinExistence type="predicted"/>